<dbReference type="GO" id="GO:0000281">
    <property type="term" value="P:mitotic cytokinesis"/>
    <property type="evidence" value="ECO:0007669"/>
    <property type="project" value="InterPro"/>
</dbReference>
<dbReference type="RefSeq" id="XP_031799225.1">
    <property type="nucleotide sequence ID" value="XM_031943365.1"/>
</dbReference>
<evidence type="ECO:0000313" key="3">
    <source>
        <dbReference type="Ensembl" id="ENSSHAP00000011104.2"/>
    </source>
</evidence>
<feature type="compositionally biased region" description="Acidic residues" evidence="2">
    <location>
        <begin position="43"/>
        <end position="52"/>
    </location>
</feature>
<evidence type="ECO:0000256" key="2">
    <source>
        <dbReference type="SAM" id="MobiDB-lite"/>
    </source>
</evidence>
<reference evidence="3 4" key="1">
    <citation type="journal article" date="2011" name="Proc. Natl. Acad. Sci. U.S.A.">
        <title>Genetic diversity and population structure of the endangered marsupial Sarcophilus harrisii (Tasmanian devil).</title>
        <authorList>
            <person name="Miller W."/>
            <person name="Hayes V.M."/>
            <person name="Ratan A."/>
            <person name="Petersen D.C."/>
            <person name="Wittekindt N.E."/>
            <person name="Miller J."/>
            <person name="Walenz B."/>
            <person name="Knight J."/>
            <person name="Qi J."/>
            <person name="Zhao F."/>
            <person name="Wang Q."/>
            <person name="Bedoya-Reina O.C."/>
            <person name="Katiyar N."/>
            <person name="Tomsho L.P."/>
            <person name="Kasson L.M."/>
            <person name="Hardie R.A."/>
            <person name="Woodbridge P."/>
            <person name="Tindall E.A."/>
            <person name="Bertelsen M.F."/>
            <person name="Dixon D."/>
            <person name="Pyecroft S."/>
            <person name="Helgen K.M."/>
            <person name="Lesk A.M."/>
            <person name="Pringle T.H."/>
            <person name="Patterson N."/>
            <person name="Zhang Y."/>
            <person name="Kreiss A."/>
            <person name="Woods G.M."/>
            <person name="Jones M.E."/>
            <person name="Schuster S.C."/>
        </authorList>
    </citation>
    <scope>NUCLEOTIDE SEQUENCE [LARGE SCALE GENOMIC DNA]</scope>
</reference>
<dbReference type="KEGG" id="shr:100928918"/>
<dbReference type="GeneID" id="100928918"/>
<dbReference type="GO" id="GO:1902412">
    <property type="term" value="P:regulation of mitotic cytokinesis"/>
    <property type="evidence" value="ECO:0007669"/>
    <property type="project" value="TreeGrafter"/>
</dbReference>
<feature type="compositionally biased region" description="Basic residues" evidence="2">
    <location>
        <begin position="365"/>
        <end position="380"/>
    </location>
</feature>
<organism evidence="3 4">
    <name type="scientific">Sarcophilus harrisii</name>
    <name type="common">Tasmanian devil</name>
    <name type="synonym">Sarcophilus laniarius</name>
    <dbReference type="NCBI Taxonomy" id="9305"/>
    <lineage>
        <taxon>Eukaryota</taxon>
        <taxon>Metazoa</taxon>
        <taxon>Chordata</taxon>
        <taxon>Craniata</taxon>
        <taxon>Vertebrata</taxon>
        <taxon>Euteleostomi</taxon>
        <taxon>Mammalia</taxon>
        <taxon>Metatheria</taxon>
        <taxon>Dasyuromorphia</taxon>
        <taxon>Dasyuridae</taxon>
        <taxon>Sarcophilus</taxon>
    </lineage>
</organism>
<dbReference type="GeneTree" id="ENSGT00730000111184"/>
<reference evidence="3" key="3">
    <citation type="submission" date="2025-09" db="UniProtKB">
        <authorList>
            <consortium name="Ensembl"/>
        </authorList>
    </citation>
    <scope>IDENTIFICATION</scope>
</reference>
<evidence type="ECO:0000313" key="4">
    <source>
        <dbReference type="Proteomes" id="UP000007648"/>
    </source>
</evidence>
<dbReference type="RefSeq" id="XP_023361682.1">
    <property type="nucleotide sequence ID" value="XM_023505914.2"/>
</dbReference>
<dbReference type="InterPro" id="IPR026106">
    <property type="entry name" value="MAP9"/>
</dbReference>
<feature type="compositionally biased region" description="Basic residues" evidence="2">
    <location>
        <begin position="635"/>
        <end position="648"/>
    </location>
</feature>
<feature type="compositionally biased region" description="Basic and acidic residues" evidence="2">
    <location>
        <begin position="269"/>
        <end position="289"/>
    </location>
</feature>
<feature type="region of interest" description="Disordered" evidence="2">
    <location>
        <begin position="625"/>
        <end position="670"/>
    </location>
</feature>
<dbReference type="OrthoDB" id="8956542at2759"/>
<dbReference type="PANTHER" id="PTHR14739:SF9">
    <property type="entry name" value="MICROTUBULE-ASSOCIATED PROTEIN 9"/>
    <property type="match status" value="1"/>
</dbReference>
<keyword evidence="4" id="KW-1185">Reference proteome</keyword>
<dbReference type="RefSeq" id="XP_031799226.1">
    <property type="nucleotide sequence ID" value="XM_031943366.1"/>
</dbReference>
<keyword evidence="1" id="KW-0175">Coiled coil</keyword>
<dbReference type="Ensembl" id="ENSSHAT00000011198.2">
    <property type="protein sequence ID" value="ENSSHAP00000011104.2"/>
    <property type="gene ID" value="ENSSHAG00000009560.2"/>
</dbReference>
<accession>G3W6P9</accession>
<name>G3W6P9_SARHA</name>
<evidence type="ECO:0000256" key="1">
    <source>
        <dbReference type="SAM" id="Coils"/>
    </source>
</evidence>
<dbReference type="RefSeq" id="XP_012407609.1">
    <property type="nucleotide sequence ID" value="XM_012552155.3"/>
</dbReference>
<sequence length="670" mass="77974">MSDDLYSTILAYTKSPKITKRTTFQDELQKAVSARTARQQSEDYSDDFDSDDVGSLGGFSDTSVDEKSATKNLTNDFYVSDDEEKSSPKVSFLKTKTTNSSVTKDLLTFPTKTEKEARPDTLDEFGMILSKFHGRDQEIEQEETRTRSTPRLVKFVSSENISNLEKDTNAKPLPRLRGILRKSNHVGDKDVLEEEDVSAFSKTQFSHSAPSSLMRLGGKMLEIEQRTLSESPNSEGPWLTSPRTSLSIPHQLPETENLGDYLFPSSAERSSKNDPEETIDENHNVMKSEDSDDTFSPSEELMVSTLEKAAENQETIDELEENMKKLQLFVDEDRKSSSSNTSLKNQIKTSRTTSSKKKKNEDKNLKKRTSKRAKSSRKKSLPTTASSQYLGTLKILDQKPSQKQSLELDKADSLRAAVYQDWLIKKNLCFQELQRIKKNEAENLKIQNEQKGAKREASSASFEAWKAMKEKEAKKVAAKKKIEEKKMRKIEEENAEKKGEAQRAFEKWKEKKLEYLKEKNKKEREYERAKKKKEEEYYAEKIKDNLSAVERWHEQKDYLIRQKMKEKINERRRQEIRRIEKEDKDKLAVSEYERWLDSRKMPCSYAHISKPKSFMIAKQDYPITTRNYEKEKKERKQKHERKQKKHHVLYSSESFPRWSSPRKLAPSKHY</sequence>
<gene>
    <name evidence="3" type="primary">MAP9</name>
</gene>
<dbReference type="PANTHER" id="PTHR14739">
    <property type="entry name" value="MICROTUBULE-ASSOCIATED PROTEIN 9"/>
    <property type="match status" value="1"/>
</dbReference>
<dbReference type="CTD" id="79884"/>
<feature type="region of interest" description="Disordered" evidence="2">
    <location>
        <begin position="32"/>
        <end position="91"/>
    </location>
</feature>
<feature type="coiled-coil region" evidence="1">
    <location>
        <begin position="430"/>
        <end position="536"/>
    </location>
</feature>
<dbReference type="GO" id="GO:0008017">
    <property type="term" value="F:microtubule binding"/>
    <property type="evidence" value="ECO:0007669"/>
    <property type="project" value="TreeGrafter"/>
</dbReference>
<feature type="compositionally biased region" description="Polar residues" evidence="2">
    <location>
        <begin position="337"/>
        <end position="347"/>
    </location>
</feature>
<protein>
    <submittedName>
        <fullName evidence="3">Microtubule associated protein 9</fullName>
    </submittedName>
</protein>
<dbReference type="InParanoid" id="G3W6P9"/>
<dbReference type="FunCoup" id="G3W6P9">
    <property type="interactions" value="422"/>
</dbReference>
<dbReference type="Proteomes" id="UP000007648">
    <property type="component" value="Unassembled WGS sequence"/>
</dbReference>
<feature type="compositionally biased region" description="Polar residues" evidence="2">
    <location>
        <begin position="381"/>
        <end position="390"/>
    </location>
</feature>
<dbReference type="GO" id="GO:0090307">
    <property type="term" value="P:mitotic spindle assembly"/>
    <property type="evidence" value="ECO:0007669"/>
    <property type="project" value="TreeGrafter"/>
</dbReference>
<proteinExistence type="predicted"/>
<dbReference type="GO" id="GO:0000235">
    <property type="term" value="C:astral microtubule"/>
    <property type="evidence" value="ECO:0007669"/>
    <property type="project" value="TreeGrafter"/>
</dbReference>
<feature type="region of interest" description="Disordered" evidence="2">
    <location>
        <begin position="226"/>
        <end position="407"/>
    </location>
</feature>
<reference evidence="3" key="2">
    <citation type="submission" date="2025-08" db="UniProtKB">
        <authorList>
            <consortium name="Ensembl"/>
        </authorList>
    </citation>
    <scope>IDENTIFICATION</scope>
</reference>
<dbReference type="AlphaFoldDB" id="G3W6P9"/>